<evidence type="ECO:0000259" key="2">
    <source>
        <dbReference type="PROSITE" id="PS51352"/>
    </source>
</evidence>
<protein>
    <recommendedName>
        <fullName evidence="2">Thioredoxin domain-containing protein</fullName>
    </recommendedName>
</protein>
<organism evidence="3 4">
    <name type="scientific">Aquatica leii</name>
    <dbReference type="NCBI Taxonomy" id="1421715"/>
    <lineage>
        <taxon>Eukaryota</taxon>
        <taxon>Metazoa</taxon>
        <taxon>Ecdysozoa</taxon>
        <taxon>Arthropoda</taxon>
        <taxon>Hexapoda</taxon>
        <taxon>Insecta</taxon>
        <taxon>Pterygota</taxon>
        <taxon>Neoptera</taxon>
        <taxon>Endopterygota</taxon>
        <taxon>Coleoptera</taxon>
        <taxon>Polyphaga</taxon>
        <taxon>Elateriformia</taxon>
        <taxon>Elateroidea</taxon>
        <taxon>Lampyridae</taxon>
        <taxon>Luciolinae</taxon>
        <taxon>Aquatica</taxon>
    </lineage>
</organism>
<dbReference type="SUPFAM" id="SSF52833">
    <property type="entry name" value="Thioredoxin-like"/>
    <property type="match status" value="2"/>
</dbReference>
<dbReference type="PANTHER" id="PTHR45815:SF3">
    <property type="entry name" value="PROTEIN DISULFIDE-ISOMERASE A6"/>
    <property type="match status" value="1"/>
</dbReference>
<dbReference type="Pfam" id="PF00085">
    <property type="entry name" value="Thioredoxin"/>
    <property type="match status" value="2"/>
</dbReference>
<dbReference type="EMBL" id="JARPUR010000004">
    <property type="protein sequence ID" value="KAK4877043.1"/>
    <property type="molecule type" value="Genomic_DNA"/>
</dbReference>
<dbReference type="Proteomes" id="UP001353858">
    <property type="component" value="Unassembled WGS sequence"/>
</dbReference>
<keyword evidence="4" id="KW-1185">Reference proteome</keyword>
<dbReference type="PROSITE" id="PS51352">
    <property type="entry name" value="THIOREDOXIN_2"/>
    <property type="match status" value="1"/>
</dbReference>
<evidence type="ECO:0000313" key="3">
    <source>
        <dbReference type="EMBL" id="KAK4877043.1"/>
    </source>
</evidence>
<dbReference type="GO" id="GO:0015035">
    <property type="term" value="F:protein-disulfide reductase activity"/>
    <property type="evidence" value="ECO:0007669"/>
    <property type="project" value="TreeGrafter"/>
</dbReference>
<reference evidence="4" key="1">
    <citation type="submission" date="2023-01" db="EMBL/GenBank/DDBJ databases">
        <title>Key to firefly adult light organ development and bioluminescence: homeobox transcription factors regulate luciferase expression and transportation to peroxisome.</title>
        <authorList>
            <person name="Fu X."/>
        </authorList>
    </citation>
    <scope>NUCLEOTIDE SEQUENCE [LARGE SCALE GENOMIC DNA]</scope>
</reference>
<gene>
    <name evidence="3" type="ORF">RN001_009549</name>
</gene>
<dbReference type="GO" id="GO:0005788">
    <property type="term" value="C:endoplasmic reticulum lumen"/>
    <property type="evidence" value="ECO:0007669"/>
    <property type="project" value="TreeGrafter"/>
</dbReference>
<dbReference type="Gene3D" id="3.40.30.10">
    <property type="entry name" value="Glutaredoxin"/>
    <property type="match status" value="2"/>
</dbReference>
<dbReference type="PANTHER" id="PTHR45815">
    <property type="entry name" value="PROTEIN DISULFIDE-ISOMERASE A6"/>
    <property type="match status" value="1"/>
</dbReference>
<keyword evidence="1" id="KW-0732">Signal</keyword>
<comment type="caution">
    <text evidence="3">The sequence shown here is derived from an EMBL/GenBank/DDBJ whole genome shotgun (WGS) entry which is preliminary data.</text>
</comment>
<evidence type="ECO:0000313" key="4">
    <source>
        <dbReference type="Proteomes" id="UP001353858"/>
    </source>
</evidence>
<feature type="domain" description="Thioredoxin" evidence="2">
    <location>
        <begin position="8"/>
        <end position="131"/>
    </location>
</feature>
<accession>A0AAN7P6T2</accession>
<sequence>MHCRIQLLVLLGILNAFALYDENLFIVKLSNDNFKELVTKSKSIWIVEFYIDQCSECHKFSKHFSQTAQVFEGIVQFGAVNAEENIELVQEQDVGKYPTLIVFNGPKGLPQVYTDKREVKALTSFITVTIYALVNMKLNGALYPAIFKSKFTDDLNESNFQDLVLKSKKMWLVVIYAHASAECVRLFKEWDFVEQELNGIIKMGSLEAISNYLTAGECKLFGYPTIKFFPRGRKKISFGITYTGKYTAREVVDWAFSTAAETNPLPKVVQIKNNVDLEDACSQKRMCIVAFFPENNVCSDDCRNDYLKSLEILNLEFKKQFWGWAWCEGKTQPKLEEALKINDVYPCLTAINLRTNKYAISFDSFTIENATKFFLKSVLSNDLKYLVKKDIEIVNVDYWNDQNNHISKEEL</sequence>
<dbReference type="InterPro" id="IPR036249">
    <property type="entry name" value="Thioredoxin-like_sf"/>
</dbReference>
<feature type="signal peptide" evidence="1">
    <location>
        <begin position="1"/>
        <end position="18"/>
    </location>
</feature>
<evidence type="ECO:0000256" key="1">
    <source>
        <dbReference type="SAM" id="SignalP"/>
    </source>
</evidence>
<dbReference type="CDD" id="cd02961">
    <property type="entry name" value="PDI_a_family"/>
    <property type="match status" value="1"/>
</dbReference>
<dbReference type="InterPro" id="IPR013766">
    <property type="entry name" value="Thioredoxin_domain"/>
</dbReference>
<dbReference type="AlphaFoldDB" id="A0AAN7P6T2"/>
<feature type="chain" id="PRO_5042867090" description="Thioredoxin domain-containing protein" evidence="1">
    <location>
        <begin position="19"/>
        <end position="411"/>
    </location>
</feature>
<name>A0AAN7P6T2_9COLE</name>
<proteinExistence type="predicted"/>
<dbReference type="GO" id="GO:0034976">
    <property type="term" value="P:response to endoplasmic reticulum stress"/>
    <property type="evidence" value="ECO:0007669"/>
    <property type="project" value="TreeGrafter"/>
</dbReference>